<dbReference type="SUPFAM" id="SSF48452">
    <property type="entry name" value="TPR-like"/>
    <property type="match status" value="1"/>
</dbReference>
<dbReference type="SMART" id="SM00028">
    <property type="entry name" value="TPR"/>
    <property type="match status" value="7"/>
</dbReference>
<dbReference type="OMA" id="ANEAEIM"/>
<dbReference type="Pfam" id="PF13432">
    <property type="entry name" value="TPR_16"/>
    <property type="match status" value="1"/>
</dbReference>
<dbReference type="Pfam" id="PF13181">
    <property type="entry name" value="TPR_8"/>
    <property type="match status" value="1"/>
</dbReference>
<dbReference type="PANTHER" id="PTHR45081">
    <property type="entry name" value="EF HAND FAMILY PROTEIN, PUTATIVE, EXPRESSED-RELATED"/>
    <property type="match status" value="1"/>
</dbReference>
<evidence type="ECO:0000256" key="2">
    <source>
        <dbReference type="ARBA" id="ARBA00022803"/>
    </source>
</evidence>
<dbReference type="AlphaFoldDB" id="A0A8T2RIB6"/>
<dbReference type="SUPFAM" id="SSF47473">
    <property type="entry name" value="EF-hand"/>
    <property type="match status" value="1"/>
</dbReference>
<keyword evidence="2 4" id="KW-0802">TPR repeat</keyword>
<dbReference type="PROSITE" id="PS50293">
    <property type="entry name" value="TPR_REGION"/>
    <property type="match status" value="1"/>
</dbReference>
<dbReference type="PROSITE" id="PS00018">
    <property type="entry name" value="EF_HAND_1"/>
    <property type="match status" value="1"/>
</dbReference>
<name>A0A8T2RIB6_CERRI</name>
<dbReference type="EMBL" id="CM035432">
    <property type="protein sequence ID" value="KAH7295467.1"/>
    <property type="molecule type" value="Genomic_DNA"/>
</dbReference>
<accession>A0A8T2RIB6</accession>
<feature type="repeat" description="TPR" evidence="4">
    <location>
        <begin position="413"/>
        <end position="446"/>
    </location>
</feature>
<protein>
    <recommendedName>
        <fullName evidence="5">EF-hand domain-containing protein</fullName>
    </recommendedName>
</protein>
<dbReference type="SMART" id="SM00054">
    <property type="entry name" value="EFh"/>
    <property type="match status" value="1"/>
</dbReference>
<dbReference type="InterPro" id="IPR011992">
    <property type="entry name" value="EF-hand-dom_pair"/>
</dbReference>
<feature type="domain" description="EF-hand" evidence="5">
    <location>
        <begin position="8"/>
        <end position="43"/>
    </location>
</feature>
<dbReference type="Gene3D" id="1.25.40.10">
    <property type="entry name" value="Tetratricopeptide repeat domain"/>
    <property type="match status" value="3"/>
</dbReference>
<dbReference type="GO" id="GO:0005886">
    <property type="term" value="C:plasma membrane"/>
    <property type="evidence" value="ECO:0007669"/>
    <property type="project" value="TreeGrafter"/>
</dbReference>
<feature type="repeat" description="TPR" evidence="4">
    <location>
        <begin position="344"/>
        <end position="377"/>
    </location>
</feature>
<evidence type="ECO:0000256" key="3">
    <source>
        <dbReference type="ARBA" id="ARBA00022837"/>
    </source>
</evidence>
<sequence length="811" mass="90886">MASLDEDPQTQKARKIFDHFDLNRDGRLSREEMGALVVAVNPRVRFTEHHIKEILDEVFRAYSEFIDGPAGISFEGLLRTYQDGAGDINRDFAALKLSLAKDANGASKGDPAASSIVDERAATAPLVRRKEHMPSWAPSNIAFDSSWLLVEDLQIIIKRLETKMANRLREKKSFSMSDGSSDVPWSTDLSLLFGPGGSGQHPWEELGQDYISFHRELDVLLQKADNSATSDEVFDAHLAIGRTLFDHFLYQEAMFSLKKAVELKPTDVRPHFHLGNTLYSLGRYSEAREKYTAALSAAEVATNDLGQLVPLIHMNFGIALETEGMLFSAAEHYQEAVKLSPQNHKALKLLGSALYGAGDYRLAEKALKEAIAIQPDFADAHCDLGSTLHAIGEDNESAINEFQKALDLKPDHVEALYNLGGMFKDIARYQRAADMYSKVLAIQPSNWRAQLNRAVVLLGAGETEEANKAFKEAFKMTNRLELYDAVMHMKLMGRKPKKGAETNASGRQNGDEQVDVLVVEPSQFRRASDKTTPRQWLTSALHIRQFQRDTRLNRCDVSSLRQEFMRNKQQRASNTYSGLSSFRKHELERLLKGLLHFLKPDTFQGAVKVINTKVLKVIDQAATGDIDLGFFFAVIAPICAGSADARKQAAFDALTLRYSAEACTEITKADASYYMKLLRVIYLTTESMSNLMELHGEDDQTKITFAEFQHMFDDPDWGFGILNVLIKLEASDRIRHRSQTCAICAYPISGPWFKEVSANFSLCCSCYSEGKVPISAKQHDYCFKEYNSEVKAVKDRLWFFSSRSSFSSSAA</sequence>
<dbReference type="OrthoDB" id="9991317at2759"/>
<dbReference type="Pfam" id="PF07719">
    <property type="entry name" value="TPR_2"/>
    <property type="match status" value="1"/>
</dbReference>
<keyword evidence="7" id="KW-1185">Reference proteome</keyword>
<dbReference type="Pfam" id="PF13414">
    <property type="entry name" value="TPR_11"/>
    <property type="match status" value="1"/>
</dbReference>
<feature type="repeat" description="TPR" evidence="4">
    <location>
        <begin position="234"/>
        <end position="267"/>
    </location>
</feature>
<dbReference type="InterPro" id="IPR013105">
    <property type="entry name" value="TPR_2"/>
</dbReference>
<comment type="caution">
    <text evidence="6">The sequence shown here is derived from an EMBL/GenBank/DDBJ whole genome shotgun (WGS) entry which is preliminary data.</text>
</comment>
<dbReference type="PANTHER" id="PTHR45081:SF1">
    <property type="entry name" value="EF HAND FAMILY PROTEIN, PUTATIVE, EXPRESSED-RELATED"/>
    <property type="match status" value="1"/>
</dbReference>
<keyword evidence="1" id="KW-0677">Repeat</keyword>
<dbReference type="InterPro" id="IPR018247">
    <property type="entry name" value="EF_Hand_1_Ca_BS"/>
</dbReference>
<reference evidence="6 7" key="1">
    <citation type="submission" date="2021-08" db="EMBL/GenBank/DDBJ databases">
        <title>WGS assembly of Ceratopteris richardii.</title>
        <authorList>
            <person name="Marchant D.B."/>
            <person name="Chen G."/>
            <person name="Jenkins J."/>
            <person name="Shu S."/>
            <person name="Leebens-Mack J."/>
            <person name="Grimwood J."/>
            <person name="Schmutz J."/>
            <person name="Soltis P."/>
            <person name="Soltis D."/>
            <person name="Chen Z.-H."/>
        </authorList>
    </citation>
    <scope>NUCLEOTIDE SEQUENCE [LARGE SCALE GENOMIC DNA]</scope>
    <source>
        <strain evidence="6">Whitten #5841</strain>
        <tissue evidence="6">Leaf</tissue>
    </source>
</reference>
<dbReference type="InterPro" id="IPR002048">
    <property type="entry name" value="EF_hand_dom"/>
</dbReference>
<keyword evidence="3" id="KW-0106">Calcium</keyword>
<evidence type="ECO:0000256" key="4">
    <source>
        <dbReference type="PROSITE-ProRule" id="PRU00339"/>
    </source>
</evidence>
<dbReference type="Proteomes" id="UP000825935">
    <property type="component" value="Chromosome 27"/>
</dbReference>
<dbReference type="PROSITE" id="PS50222">
    <property type="entry name" value="EF_HAND_2"/>
    <property type="match status" value="1"/>
</dbReference>
<dbReference type="GO" id="GO:0005509">
    <property type="term" value="F:calcium ion binding"/>
    <property type="evidence" value="ECO:0007669"/>
    <property type="project" value="InterPro"/>
</dbReference>
<evidence type="ECO:0000313" key="6">
    <source>
        <dbReference type="EMBL" id="KAH7295467.1"/>
    </source>
</evidence>
<evidence type="ECO:0000256" key="1">
    <source>
        <dbReference type="ARBA" id="ARBA00022737"/>
    </source>
</evidence>
<evidence type="ECO:0000259" key="5">
    <source>
        <dbReference type="PROSITE" id="PS50222"/>
    </source>
</evidence>
<dbReference type="InterPro" id="IPR019734">
    <property type="entry name" value="TPR_rpt"/>
</dbReference>
<dbReference type="PROSITE" id="PS50005">
    <property type="entry name" value="TPR"/>
    <property type="match status" value="4"/>
</dbReference>
<organism evidence="6 7">
    <name type="scientific">Ceratopteris richardii</name>
    <name type="common">Triangle waterfern</name>
    <dbReference type="NCBI Taxonomy" id="49495"/>
    <lineage>
        <taxon>Eukaryota</taxon>
        <taxon>Viridiplantae</taxon>
        <taxon>Streptophyta</taxon>
        <taxon>Embryophyta</taxon>
        <taxon>Tracheophyta</taxon>
        <taxon>Polypodiopsida</taxon>
        <taxon>Polypodiidae</taxon>
        <taxon>Polypodiales</taxon>
        <taxon>Pteridineae</taxon>
        <taxon>Pteridaceae</taxon>
        <taxon>Parkerioideae</taxon>
        <taxon>Ceratopteris</taxon>
    </lineage>
</organism>
<dbReference type="InterPro" id="IPR011990">
    <property type="entry name" value="TPR-like_helical_dom_sf"/>
</dbReference>
<evidence type="ECO:0000313" key="7">
    <source>
        <dbReference type="Proteomes" id="UP000825935"/>
    </source>
</evidence>
<proteinExistence type="predicted"/>
<feature type="repeat" description="TPR" evidence="4">
    <location>
        <begin position="310"/>
        <end position="343"/>
    </location>
</feature>
<dbReference type="Gene3D" id="1.10.238.10">
    <property type="entry name" value="EF-hand"/>
    <property type="match status" value="2"/>
</dbReference>
<gene>
    <name evidence="6" type="ORF">KP509_27G049500</name>
</gene>